<dbReference type="EMBL" id="JAGIOD010000002">
    <property type="protein sequence ID" value="MBP2384383.1"/>
    <property type="molecule type" value="Genomic_DNA"/>
</dbReference>
<protein>
    <submittedName>
        <fullName evidence="1">NAD(P)-dependent dehydrogenase (Short-subunit alcohol dehydrogenase family)</fullName>
    </submittedName>
</protein>
<sequence length="49" mass="4963">MAALHPLGRVGRGDEVAETVAYLLSDAASFPTGTVVPVDGGRADRGPDP</sequence>
<keyword evidence="2" id="KW-1185">Reference proteome</keyword>
<name>A0ABS4X823_9MICO</name>
<dbReference type="SUPFAM" id="SSF51735">
    <property type="entry name" value="NAD(P)-binding Rossmann-fold domains"/>
    <property type="match status" value="1"/>
</dbReference>
<evidence type="ECO:0000313" key="1">
    <source>
        <dbReference type="EMBL" id="MBP2384383.1"/>
    </source>
</evidence>
<gene>
    <name evidence="1" type="ORF">JOF43_004372</name>
</gene>
<evidence type="ECO:0000313" key="2">
    <source>
        <dbReference type="Proteomes" id="UP001519290"/>
    </source>
</evidence>
<dbReference type="Gene3D" id="3.40.50.720">
    <property type="entry name" value="NAD(P)-binding Rossmann-like Domain"/>
    <property type="match status" value="1"/>
</dbReference>
<organism evidence="1 2">
    <name type="scientific">Brachybacterium sacelli</name>
    <dbReference type="NCBI Taxonomy" id="173364"/>
    <lineage>
        <taxon>Bacteria</taxon>
        <taxon>Bacillati</taxon>
        <taxon>Actinomycetota</taxon>
        <taxon>Actinomycetes</taxon>
        <taxon>Micrococcales</taxon>
        <taxon>Dermabacteraceae</taxon>
        <taxon>Brachybacterium</taxon>
    </lineage>
</organism>
<reference evidence="1 2" key="1">
    <citation type="submission" date="2021-03" db="EMBL/GenBank/DDBJ databases">
        <title>Sequencing the genomes of 1000 actinobacteria strains.</title>
        <authorList>
            <person name="Klenk H.-P."/>
        </authorList>
    </citation>
    <scope>NUCLEOTIDE SEQUENCE [LARGE SCALE GENOMIC DNA]</scope>
    <source>
        <strain evidence="1 2">DSM 14566</strain>
    </source>
</reference>
<dbReference type="InterPro" id="IPR036291">
    <property type="entry name" value="NAD(P)-bd_dom_sf"/>
</dbReference>
<dbReference type="RefSeq" id="WP_377782710.1">
    <property type="nucleotide sequence ID" value="NZ_BAAAJW010000013.1"/>
</dbReference>
<comment type="caution">
    <text evidence="1">The sequence shown here is derived from an EMBL/GenBank/DDBJ whole genome shotgun (WGS) entry which is preliminary data.</text>
</comment>
<proteinExistence type="predicted"/>
<dbReference type="Proteomes" id="UP001519290">
    <property type="component" value="Unassembled WGS sequence"/>
</dbReference>
<accession>A0ABS4X823</accession>
<dbReference type="InterPro" id="IPR002347">
    <property type="entry name" value="SDR_fam"/>
</dbReference>
<dbReference type="Pfam" id="PF13561">
    <property type="entry name" value="adh_short_C2"/>
    <property type="match status" value="1"/>
</dbReference>